<protein>
    <submittedName>
        <fullName evidence="1">Uncharacterized protein</fullName>
    </submittedName>
</protein>
<proteinExistence type="predicted"/>
<dbReference type="AlphaFoldDB" id="A0A834LDF6"/>
<accession>A0A834LDF6</accession>
<name>A0A834LDF6_RHOSS</name>
<evidence type="ECO:0000313" key="2">
    <source>
        <dbReference type="Proteomes" id="UP000626092"/>
    </source>
</evidence>
<reference evidence="1" key="1">
    <citation type="submission" date="2019-11" db="EMBL/GenBank/DDBJ databases">
        <authorList>
            <person name="Liu Y."/>
            <person name="Hou J."/>
            <person name="Li T.-Q."/>
            <person name="Guan C.-H."/>
            <person name="Wu X."/>
            <person name="Wu H.-Z."/>
            <person name="Ling F."/>
            <person name="Zhang R."/>
            <person name="Shi X.-G."/>
            <person name="Ren J.-P."/>
            <person name="Chen E.-F."/>
            <person name="Sun J.-M."/>
        </authorList>
    </citation>
    <scope>NUCLEOTIDE SEQUENCE</scope>
    <source>
        <strain evidence="1">Adult_tree_wgs_1</strain>
        <tissue evidence="1">Leaves</tissue>
    </source>
</reference>
<sequence>MEFFNPRRHPHFVYQHCLPPPPRQISIAVVSLNPTRRSVSDLKDIGTNAGVLSGQLYSADRMLPPLDGPCSMAMRGRRRRHRPELKKSSDNCWDGALIETLGNNRDLQNPDEFEGLKRGGGIEEKCRSLVTLSLDRSVYTGDIETMPPLLCCCSISFDCSTNLSFLMRASDILIQAVALYTVTMWNFASNCIAGNTRLKNEPTKRTEVPWNAQTMKLLRILAGRRVSSARYAGNPST</sequence>
<organism evidence="1 2">
    <name type="scientific">Rhododendron simsii</name>
    <name type="common">Sims's rhododendron</name>
    <dbReference type="NCBI Taxonomy" id="118357"/>
    <lineage>
        <taxon>Eukaryota</taxon>
        <taxon>Viridiplantae</taxon>
        <taxon>Streptophyta</taxon>
        <taxon>Embryophyta</taxon>
        <taxon>Tracheophyta</taxon>
        <taxon>Spermatophyta</taxon>
        <taxon>Magnoliopsida</taxon>
        <taxon>eudicotyledons</taxon>
        <taxon>Gunneridae</taxon>
        <taxon>Pentapetalae</taxon>
        <taxon>asterids</taxon>
        <taxon>Ericales</taxon>
        <taxon>Ericaceae</taxon>
        <taxon>Ericoideae</taxon>
        <taxon>Rhodoreae</taxon>
        <taxon>Rhododendron</taxon>
    </lineage>
</organism>
<dbReference type="Proteomes" id="UP000626092">
    <property type="component" value="Unassembled WGS sequence"/>
</dbReference>
<comment type="caution">
    <text evidence="1">The sequence shown here is derived from an EMBL/GenBank/DDBJ whole genome shotgun (WGS) entry which is preliminary data.</text>
</comment>
<keyword evidence="2" id="KW-1185">Reference proteome</keyword>
<dbReference type="EMBL" id="WJXA01000010">
    <property type="protein sequence ID" value="KAF7129976.1"/>
    <property type="molecule type" value="Genomic_DNA"/>
</dbReference>
<evidence type="ECO:0000313" key="1">
    <source>
        <dbReference type="EMBL" id="KAF7129976.1"/>
    </source>
</evidence>
<gene>
    <name evidence="1" type="ORF">RHSIM_Rhsim10G0047100</name>
</gene>